<gene>
    <name evidence="3" type="ORF">SAMN06296241_0046</name>
</gene>
<dbReference type="EMBL" id="OCMF01000001">
    <property type="protein sequence ID" value="SOC78536.1"/>
    <property type="molecule type" value="Genomic_DNA"/>
</dbReference>
<dbReference type="OrthoDB" id="9758209at2"/>
<protein>
    <submittedName>
        <fullName evidence="3">Murein tripeptide amidase MpaA</fullName>
    </submittedName>
</protein>
<accession>A0A285X0L0</accession>
<dbReference type="GO" id="GO:0006508">
    <property type="term" value="P:proteolysis"/>
    <property type="evidence" value="ECO:0007669"/>
    <property type="project" value="InterPro"/>
</dbReference>
<sequence>MKSLLFALGFLLSLPAFAQEELELDLSYYLPQDVTYNKNIPTPQDVLDYIPGEWHASHDQILIYMYILAEASPRISIENRGFTYEKRPLVLLTITAEENHENLEQIREQHLSLTKAGSENLDISQMPIVVNQGFSIHGNEASGANAAILAAYHLAAAEGPEIEELLDNTIILFDPVFNPDGLQRFANWANIHKSENINPDPQDREYDEVWPGGRTNHYWFDMNRDWLPVQLPESRARIKTFHKWYPNILTDHHEMGSNSSFFFQPGIPSRTHPLTPALNQELTKEIGTYHAAAFDDIGSLYYTEENYDDFYYGKGSTFPDIQGSIGILFEQGSSRGHAQETDNGILTFPFTIKNQFTAALSTLEAAKKMRVKLLDYQRNFYQNARKEAGKGAYVFGNSKDATSAYKLAEILQRHQVELHEVKEKFSLNGETFEPGSSYLVPKQQRQHRLVEAMFERRTEFQDSLFYDISAWSFPLAFNLDFSSDVAMKYAGEPIDSLTKPTGSAPEKSGYAYLMEWHAFEAPKALNKILNKGLRAKVAMQQFNLGNRNYDYGTIMIPAQNQKMNADEIYNFLKQLSKDTHVEISAADTGLTGGVNLGSNEFRALEPQEVALIVGNGITPYDAGEIWHLFDQQYDMKITKLDLSNFSGADLSRYTDIILPNQWGGKALGEGEAKKLKEWVHDGGTLIGYKNAASWLDKNEFMEIEFKENEVQAKNVTFEQRQDFRGAQGIGGAIFEAKQDRSHPINFGYKNNKIPLFRDTTIFIEADSTSYKNPLQYTEKPLLSGYISEENLELLPGTVPFKHNSMGRGNVILFTDNTNFRAFWYGTNKLLMNAVFFGEEM</sequence>
<dbReference type="RefSeq" id="WP_097055715.1">
    <property type="nucleotide sequence ID" value="NZ_OCMF01000001.1"/>
</dbReference>
<proteinExistence type="predicted"/>
<dbReference type="SUPFAM" id="SSF52317">
    <property type="entry name" value="Class I glutamine amidotransferase-like"/>
    <property type="match status" value="1"/>
</dbReference>
<feature type="signal peptide" evidence="1">
    <location>
        <begin position="1"/>
        <end position="18"/>
    </location>
</feature>
<dbReference type="Proteomes" id="UP000219193">
    <property type="component" value="Unassembled WGS sequence"/>
</dbReference>
<keyword evidence="1" id="KW-0732">Signal</keyword>
<dbReference type="InterPro" id="IPR000834">
    <property type="entry name" value="Peptidase_M14"/>
</dbReference>
<name>A0A285X0L0_9FLAO</name>
<organism evidence="3 4">
    <name type="scientific">Salinimicrobium sediminis</name>
    <dbReference type="NCBI Taxonomy" id="1343891"/>
    <lineage>
        <taxon>Bacteria</taxon>
        <taxon>Pseudomonadati</taxon>
        <taxon>Bacteroidota</taxon>
        <taxon>Flavobacteriia</taxon>
        <taxon>Flavobacteriales</taxon>
        <taxon>Flavobacteriaceae</taxon>
        <taxon>Salinimicrobium</taxon>
    </lineage>
</organism>
<dbReference type="SUPFAM" id="SSF53187">
    <property type="entry name" value="Zn-dependent exopeptidases"/>
    <property type="match status" value="1"/>
</dbReference>
<dbReference type="Pfam" id="PF00246">
    <property type="entry name" value="Peptidase_M14"/>
    <property type="match status" value="1"/>
</dbReference>
<dbReference type="CDD" id="cd06238">
    <property type="entry name" value="M14-like"/>
    <property type="match status" value="1"/>
</dbReference>
<feature type="chain" id="PRO_5013352517" evidence="1">
    <location>
        <begin position="19"/>
        <end position="840"/>
    </location>
</feature>
<evidence type="ECO:0000313" key="3">
    <source>
        <dbReference type="EMBL" id="SOC78536.1"/>
    </source>
</evidence>
<evidence type="ECO:0000313" key="4">
    <source>
        <dbReference type="Proteomes" id="UP000219193"/>
    </source>
</evidence>
<dbReference type="InterPro" id="IPR029062">
    <property type="entry name" value="Class_I_gatase-like"/>
</dbReference>
<evidence type="ECO:0000256" key="1">
    <source>
        <dbReference type="SAM" id="SignalP"/>
    </source>
</evidence>
<dbReference type="GO" id="GO:0004181">
    <property type="term" value="F:metallocarboxypeptidase activity"/>
    <property type="evidence" value="ECO:0007669"/>
    <property type="project" value="InterPro"/>
</dbReference>
<dbReference type="AlphaFoldDB" id="A0A285X0L0"/>
<reference evidence="4" key="1">
    <citation type="submission" date="2017-09" db="EMBL/GenBank/DDBJ databases">
        <authorList>
            <person name="Varghese N."/>
            <person name="Submissions S."/>
        </authorList>
    </citation>
    <scope>NUCLEOTIDE SEQUENCE [LARGE SCALE GENOMIC DNA]</scope>
    <source>
        <strain evidence="4">CGMCC 1.12641</strain>
    </source>
</reference>
<dbReference type="GO" id="GO:0008270">
    <property type="term" value="F:zinc ion binding"/>
    <property type="evidence" value="ECO:0007669"/>
    <property type="project" value="InterPro"/>
</dbReference>
<keyword evidence="4" id="KW-1185">Reference proteome</keyword>
<dbReference type="Gene3D" id="3.40.630.10">
    <property type="entry name" value="Zn peptidases"/>
    <property type="match status" value="1"/>
</dbReference>
<evidence type="ECO:0000259" key="2">
    <source>
        <dbReference type="Pfam" id="PF00246"/>
    </source>
</evidence>
<dbReference type="CDD" id="cd03143">
    <property type="entry name" value="A4_beta-galactosidase_middle_domain"/>
    <property type="match status" value="1"/>
</dbReference>
<feature type="domain" description="Peptidase M14" evidence="2">
    <location>
        <begin position="64"/>
        <end position="291"/>
    </location>
</feature>